<dbReference type="AlphaFoldDB" id="A0AAW9R6H2"/>
<organism evidence="2 3">
    <name type="scientific">Elongatibacter sediminis</name>
    <dbReference type="NCBI Taxonomy" id="3119006"/>
    <lineage>
        <taxon>Bacteria</taxon>
        <taxon>Pseudomonadati</taxon>
        <taxon>Pseudomonadota</taxon>
        <taxon>Gammaproteobacteria</taxon>
        <taxon>Chromatiales</taxon>
        <taxon>Wenzhouxiangellaceae</taxon>
        <taxon>Elongatibacter</taxon>
    </lineage>
</organism>
<sequence>MKLQELQDLCEGFVRRVEAADHAHDIGHVQRVVRNTAWLTGEENADPWITLPAAWLHDCVAVAKDSPLRAQGSRLAADAAAEFLRGIGYPEDQLDAVRHAIEAHSYSAGIPADTLEARIVQDGDRLDSLGAIGIARCLLVGGRLNRPLASADDPFCDERDPDDSLYTIDHFHSKLLKLPDLMQTDAGRAEARRRAQRMQDWLDDLRAEMLEGHRG</sequence>
<name>A0AAW9R6H2_9GAMM</name>
<comment type="caution">
    <text evidence="2">The sequence shown here is derived from an EMBL/GenBank/DDBJ whole genome shotgun (WGS) entry which is preliminary data.</text>
</comment>
<dbReference type="InterPro" id="IPR003607">
    <property type="entry name" value="HD/PDEase_dom"/>
</dbReference>
<evidence type="ECO:0000313" key="3">
    <source>
        <dbReference type="Proteomes" id="UP001359886"/>
    </source>
</evidence>
<dbReference type="Pfam" id="PF01966">
    <property type="entry name" value="HD"/>
    <property type="match status" value="1"/>
</dbReference>
<dbReference type="PANTHER" id="PTHR33594">
    <property type="entry name" value="SUPERFAMILY HYDROLASE, PUTATIVE (AFU_ORTHOLOGUE AFUA_1G03035)-RELATED"/>
    <property type="match status" value="1"/>
</dbReference>
<evidence type="ECO:0000313" key="2">
    <source>
        <dbReference type="EMBL" id="MEJ8567642.1"/>
    </source>
</evidence>
<accession>A0AAW9R6H2</accession>
<dbReference type="SUPFAM" id="SSF109604">
    <property type="entry name" value="HD-domain/PDEase-like"/>
    <property type="match status" value="1"/>
</dbReference>
<dbReference type="Gene3D" id="1.10.3210.50">
    <property type="match status" value="1"/>
</dbReference>
<dbReference type="PANTHER" id="PTHR33594:SF1">
    <property type="entry name" value="HD_PDEASE DOMAIN-CONTAINING PROTEIN"/>
    <property type="match status" value="1"/>
</dbReference>
<reference evidence="2 3" key="1">
    <citation type="submission" date="2024-02" db="EMBL/GenBank/DDBJ databases">
        <title>A novel Wenzhouxiangellaceae bacterium, isolated from coastal sediments.</title>
        <authorList>
            <person name="Du Z.-J."/>
            <person name="Ye Y.-Q."/>
            <person name="Zhang X.-Y."/>
        </authorList>
    </citation>
    <scope>NUCLEOTIDE SEQUENCE [LARGE SCALE GENOMIC DNA]</scope>
    <source>
        <strain evidence="2 3">CH-27</strain>
    </source>
</reference>
<dbReference type="EMBL" id="JAZHOG010000004">
    <property type="protein sequence ID" value="MEJ8567642.1"/>
    <property type="molecule type" value="Genomic_DNA"/>
</dbReference>
<proteinExistence type="predicted"/>
<gene>
    <name evidence="2" type="ORF">V3330_08405</name>
</gene>
<protein>
    <submittedName>
        <fullName evidence="2">HD domain-containing protein</fullName>
    </submittedName>
</protein>
<dbReference type="RefSeq" id="WP_354694956.1">
    <property type="nucleotide sequence ID" value="NZ_JAZHOG010000004.1"/>
</dbReference>
<evidence type="ECO:0000259" key="1">
    <source>
        <dbReference type="Pfam" id="PF01966"/>
    </source>
</evidence>
<feature type="domain" description="HD" evidence="1">
    <location>
        <begin position="27"/>
        <end position="128"/>
    </location>
</feature>
<dbReference type="InterPro" id="IPR006674">
    <property type="entry name" value="HD_domain"/>
</dbReference>
<keyword evidence="3" id="KW-1185">Reference proteome</keyword>
<dbReference type="Proteomes" id="UP001359886">
    <property type="component" value="Unassembled WGS sequence"/>
</dbReference>
<dbReference type="CDD" id="cd00077">
    <property type="entry name" value="HDc"/>
    <property type="match status" value="1"/>
</dbReference>